<protein>
    <recommendedName>
        <fullName evidence="3">BMP family ABC transporter substrate-binding protein</fullName>
    </recommendedName>
</protein>
<comment type="caution">
    <text evidence="1">The sequence shown here is derived from an EMBL/GenBank/DDBJ whole genome shotgun (WGS) entry which is preliminary data.</text>
</comment>
<sequence>MRPTITRRIAALTTAATLVLGAGTWVVIATINRPSDTPRPPSPVSMIDTEHRACFLTAADTDPQTATATWTSLTAAAKSWHGLLLQRFTVPTATKPTAYLTTLTQMRCNVIITIGDQLRNATAADAETNHTNTHLVVIDSHPVNAPGVTNLTPAQAKNPTTLNHALTGTP</sequence>
<keyword evidence="2" id="KW-1185">Reference proteome</keyword>
<dbReference type="Gene3D" id="3.40.50.2300">
    <property type="match status" value="1"/>
</dbReference>
<dbReference type="Proteomes" id="UP001592531">
    <property type="component" value="Unassembled WGS sequence"/>
</dbReference>
<dbReference type="EMBL" id="JBHFAB010000024">
    <property type="protein sequence ID" value="MFC1420209.1"/>
    <property type="molecule type" value="Genomic_DNA"/>
</dbReference>
<evidence type="ECO:0008006" key="3">
    <source>
        <dbReference type="Google" id="ProtNLM"/>
    </source>
</evidence>
<accession>A0ABV6W2I4</accession>
<gene>
    <name evidence="1" type="ORF">ACEZDE_26725</name>
</gene>
<proteinExistence type="predicted"/>
<organism evidence="1 2">
    <name type="scientific">Streptacidiphilus cavernicola</name>
    <dbReference type="NCBI Taxonomy" id="3342716"/>
    <lineage>
        <taxon>Bacteria</taxon>
        <taxon>Bacillati</taxon>
        <taxon>Actinomycetota</taxon>
        <taxon>Actinomycetes</taxon>
        <taxon>Kitasatosporales</taxon>
        <taxon>Streptomycetaceae</taxon>
        <taxon>Streptacidiphilus</taxon>
    </lineage>
</organism>
<evidence type="ECO:0000313" key="2">
    <source>
        <dbReference type="Proteomes" id="UP001592531"/>
    </source>
</evidence>
<evidence type="ECO:0000313" key="1">
    <source>
        <dbReference type="EMBL" id="MFC1420209.1"/>
    </source>
</evidence>
<reference evidence="1 2" key="1">
    <citation type="submission" date="2024-09" db="EMBL/GenBank/DDBJ databases">
        <authorList>
            <person name="Lee S.D."/>
        </authorList>
    </citation>
    <scope>NUCLEOTIDE SEQUENCE [LARGE SCALE GENOMIC DNA]</scope>
    <source>
        <strain evidence="1 2">N8-3</strain>
    </source>
</reference>
<name>A0ABV6W2I4_9ACTN</name>
<dbReference type="RefSeq" id="WP_380540998.1">
    <property type="nucleotide sequence ID" value="NZ_JBHFAB010000024.1"/>
</dbReference>